<evidence type="ECO:0000313" key="12">
    <source>
        <dbReference type="Proteomes" id="UP000033934"/>
    </source>
</evidence>
<dbReference type="Pfam" id="PF00085">
    <property type="entry name" value="Thioredoxin"/>
    <property type="match status" value="1"/>
</dbReference>
<evidence type="ECO:0000256" key="1">
    <source>
        <dbReference type="ARBA" id="ARBA00008987"/>
    </source>
</evidence>
<feature type="site" description="Contributes to redox potential value" evidence="8">
    <location>
        <position position="37"/>
    </location>
</feature>
<evidence type="ECO:0000256" key="3">
    <source>
        <dbReference type="ARBA" id="ARBA00022982"/>
    </source>
</evidence>
<feature type="active site" description="Nucleophile" evidence="8">
    <location>
        <position position="36"/>
    </location>
</feature>
<dbReference type="PANTHER" id="PTHR45663:SF11">
    <property type="entry name" value="GEO12009P1"/>
    <property type="match status" value="1"/>
</dbReference>
<sequence>MTEVTSELVFTDENFSDQVEKAENQVVLVDFWAPWCGPCKILNPIIESIAKEYENNDKVKIGNVNVDESNDMAEKYEVRSIPTVKIFLNGVVIDESIGAVPKEILVEKIESAIKKIK</sequence>
<evidence type="ECO:0000256" key="8">
    <source>
        <dbReference type="PIRSR" id="PIRSR000077-1"/>
    </source>
</evidence>
<evidence type="ECO:0000256" key="5">
    <source>
        <dbReference type="ARBA" id="ARBA00023284"/>
    </source>
</evidence>
<gene>
    <name evidence="11" type="ORF">UT11_C0034G0013</name>
</gene>
<dbReference type="PROSITE" id="PS51352">
    <property type="entry name" value="THIOREDOXIN_2"/>
    <property type="match status" value="1"/>
</dbReference>
<keyword evidence="4 9" id="KW-1015">Disulfide bond</keyword>
<feature type="site" description="Deprotonates C-terminal active site Cys" evidence="8">
    <location>
        <position position="30"/>
    </location>
</feature>
<dbReference type="InterPro" id="IPR017937">
    <property type="entry name" value="Thioredoxin_CS"/>
</dbReference>
<dbReference type="AlphaFoldDB" id="A0A0G0LBG0"/>
<accession>A0A0G0LBG0</accession>
<dbReference type="PROSITE" id="PS00194">
    <property type="entry name" value="THIOREDOXIN_1"/>
    <property type="match status" value="1"/>
</dbReference>
<comment type="similarity">
    <text evidence="1 7">Belongs to the thioredoxin family.</text>
</comment>
<evidence type="ECO:0000256" key="7">
    <source>
        <dbReference type="PIRNR" id="PIRNR000077"/>
    </source>
</evidence>
<evidence type="ECO:0000256" key="4">
    <source>
        <dbReference type="ARBA" id="ARBA00023157"/>
    </source>
</evidence>
<feature type="disulfide bond" description="Redox-active" evidence="9">
    <location>
        <begin position="36"/>
        <end position="39"/>
    </location>
</feature>
<dbReference type="PANTHER" id="PTHR45663">
    <property type="entry name" value="GEO12009P1"/>
    <property type="match status" value="1"/>
</dbReference>
<dbReference type="Gene3D" id="3.40.30.10">
    <property type="entry name" value="Glutaredoxin"/>
    <property type="match status" value="1"/>
</dbReference>
<evidence type="ECO:0000256" key="9">
    <source>
        <dbReference type="PIRSR" id="PIRSR000077-4"/>
    </source>
</evidence>
<dbReference type="InterPro" id="IPR036249">
    <property type="entry name" value="Thioredoxin-like_sf"/>
</dbReference>
<name>A0A0G0LBG0_9BACT</name>
<organism evidence="11 12">
    <name type="scientific">Berkelbacteria bacterium GW2011_GWA2_38_9</name>
    <dbReference type="NCBI Taxonomy" id="1618334"/>
    <lineage>
        <taxon>Bacteria</taxon>
        <taxon>Candidatus Berkelbacteria</taxon>
    </lineage>
</organism>
<dbReference type="PIRSF" id="PIRSF000077">
    <property type="entry name" value="Thioredoxin"/>
    <property type="match status" value="1"/>
</dbReference>
<dbReference type="NCBIfam" id="TIGR01068">
    <property type="entry name" value="thioredoxin"/>
    <property type="match status" value="1"/>
</dbReference>
<dbReference type="SUPFAM" id="SSF52833">
    <property type="entry name" value="Thioredoxin-like"/>
    <property type="match status" value="1"/>
</dbReference>
<dbReference type="GO" id="GO:0005737">
    <property type="term" value="C:cytoplasm"/>
    <property type="evidence" value="ECO:0007669"/>
    <property type="project" value="TreeGrafter"/>
</dbReference>
<evidence type="ECO:0000256" key="6">
    <source>
        <dbReference type="NCBIfam" id="TIGR01068"/>
    </source>
</evidence>
<feature type="active site" description="Nucleophile" evidence="8">
    <location>
        <position position="39"/>
    </location>
</feature>
<dbReference type="Proteomes" id="UP000033934">
    <property type="component" value="Unassembled WGS sequence"/>
</dbReference>
<feature type="site" description="Contributes to redox potential value" evidence="8">
    <location>
        <position position="38"/>
    </location>
</feature>
<dbReference type="FunFam" id="3.40.30.10:FF:000001">
    <property type="entry name" value="Thioredoxin"/>
    <property type="match status" value="1"/>
</dbReference>
<dbReference type="CDD" id="cd02947">
    <property type="entry name" value="TRX_family"/>
    <property type="match status" value="1"/>
</dbReference>
<dbReference type="PRINTS" id="PR00421">
    <property type="entry name" value="THIOREDOXIN"/>
</dbReference>
<dbReference type="EMBL" id="LBVO01000034">
    <property type="protein sequence ID" value="KKQ88337.1"/>
    <property type="molecule type" value="Genomic_DNA"/>
</dbReference>
<evidence type="ECO:0000259" key="10">
    <source>
        <dbReference type="PROSITE" id="PS51352"/>
    </source>
</evidence>
<feature type="domain" description="Thioredoxin" evidence="10">
    <location>
        <begin position="1"/>
        <end position="117"/>
    </location>
</feature>
<keyword evidence="3" id="KW-0249">Electron transport</keyword>
<proteinExistence type="inferred from homology"/>
<evidence type="ECO:0000313" key="11">
    <source>
        <dbReference type="EMBL" id="KKQ88337.1"/>
    </source>
</evidence>
<keyword evidence="2" id="KW-0813">Transport</keyword>
<dbReference type="InterPro" id="IPR005746">
    <property type="entry name" value="Thioredoxin"/>
</dbReference>
<dbReference type="GO" id="GO:0015035">
    <property type="term" value="F:protein-disulfide reductase activity"/>
    <property type="evidence" value="ECO:0007669"/>
    <property type="project" value="UniProtKB-UniRule"/>
</dbReference>
<evidence type="ECO:0000256" key="2">
    <source>
        <dbReference type="ARBA" id="ARBA00022448"/>
    </source>
</evidence>
<protein>
    <recommendedName>
        <fullName evidence="6 7">Thioredoxin</fullName>
    </recommendedName>
</protein>
<dbReference type="InterPro" id="IPR013766">
    <property type="entry name" value="Thioredoxin_domain"/>
</dbReference>
<reference evidence="11 12" key="1">
    <citation type="journal article" date="2015" name="Nature">
        <title>rRNA introns, odd ribosomes, and small enigmatic genomes across a large radiation of phyla.</title>
        <authorList>
            <person name="Brown C.T."/>
            <person name="Hug L.A."/>
            <person name="Thomas B.C."/>
            <person name="Sharon I."/>
            <person name="Castelle C.J."/>
            <person name="Singh A."/>
            <person name="Wilkins M.J."/>
            <person name="Williams K.H."/>
            <person name="Banfield J.F."/>
        </authorList>
    </citation>
    <scope>NUCLEOTIDE SEQUENCE [LARGE SCALE GENOMIC DNA]</scope>
</reference>
<comment type="caution">
    <text evidence="11">The sequence shown here is derived from an EMBL/GenBank/DDBJ whole genome shotgun (WGS) entry which is preliminary data.</text>
</comment>
<keyword evidence="5 9" id="KW-0676">Redox-active center</keyword>